<keyword evidence="1" id="KW-1133">Transmembrane helix</keyword>
<name>A0A9K3NWP6_HELAN</name>
<organism evidence="2 3">
    <name type="scientific">Helianthus annuus</name>
    <name type="common">Common sunflower</name>
    <dbReference type="NCBI Taxonomy" id="4232"/>
    <lineage>
        <taxon>Eukaryota</taxon>
        <taxon>Viridiplantae</taxon>
        <taxon>Streptophyta</taxon>
        <taxon>Embryophyta</taxon>
        <taxon>Tracheophyta</taxon>
        <taxon>Spermatophyta</taxon>
        <taxon>Magnoliopsida</taxon>
        <taxon>eudicotyledons</taxon>
        <taxon>Gunneridae</taxon>
        <taxon>Pentapetalae</taxon>
        <taxon>asterids</taxon>
        <taxon>campanulids</taxon>
        <taxon>Asterales</taxon>
        <taxon>Asteraceae</taxon>
        <taxon>Asteroideae</taxon>
        <taxon>Heliantheae alliance</taxon>
        <taxon>Heliantheae</taxon>
        <taxon>Helianthus</taxon>
    </lineage>
</organism>
<comment type="caution">
    <text evidence="2">The sequence shown here is derived from an EMBL/GenBank/DDBJ whole genome shotgun (WGS) entry which is preliminary data.</text>
</comment>
<dbReference type="Proteomes" id="UP000215914">
    <property type="component" value="Unassembled WGS sequence"/>
</dbReference>
<proteinExistence type="predicted"/>
<reference evidence="2" key="2">
    <citation type="submission" date="2020-06" db="EMBL/GenBank/DDBJ databases">
        <title>Helianthus annuus Genome sequencing and assembly Release 2.</title>
        <authorList>
            <person name="Gouzy J."/>
            <person name="Langlade N."/>
            <person name="Munos S."/>
        </authorList>
    </citation>
    <scope>NUCLEOTIDE SEQUENCE</scope>
    <source>
        <tissue evidence="2">Leaves</tissue>
    </source>
</reference>
<keyword evidence="3" id="KW-1185">Reference proteome</keyword>
<evidence type="ECO:0000313" key="2">
    <source>
        <dbReference type="EMBL" id="KAF5814835.1"/>
    </source>
</evidence>
<keyword evidence="1" id="KW-0472">Membrane</keyword>
<evidence type="ECO:0000313" key="3">
    <source>
        <dbReference type="Proteomes" id="UP000215914"/>
    </source>
</evidence>
<dbReference type="EMBL" id="MNCJ02000318">
    <property type="protein sequence ID" value="KAF5814835.1"/>
    <property type="molecule type" value="Genomic_DNA"/>
</dbReference>
<gene>
    <name evidence="2" type="ORF">HanXRQr2_Chr03g0115631</name>
</gene>
<protein>
    <submittedName>
        <fullName evidence="2">Uncharacterized protein</fullName>
    </submittedName>
</protein>
<keyword evidence="1" id="KW-0812">Transmembrane</keyword>
<evidence type="ECO:0000256" key="1">
    <source>
        <dbReference type="SAM" id="Phobius"/>
    </source>
</evidence>
<reference evidence="2" key="1">
    <citation type="journal article" date="2017" name="Nature">
        <title>The sunflower genome provides insights into oil metabolism, flowering and Asterid evolution.</title>
        <authorList>
            <person name="Badouin H."/>
            <person name="Gouzy J."/>
            <person name="Grassa C.J."/>
            <person name="Murat F."/>
            <person name="Staton S.E."/>
            <person name="Cottret L."/>
            <person name="Lelandais-Briere C."/>
            <person name="Owens G.L."/>
            <person name="Carrere S."/>
            <person name="Mayjonade B."/>
            <person name="Legrand L."/>
            <person name="Gill N."/>
            <person name="Kane N.C."/>
            <person name="Bowers J.E."/>
            <person name="Hubner S."/>
            <person name="Bellec A."/>
            <person name="Berard A."/>
            <person name="Berges H."/>
            <person name="Blanchet N."/>
            <person name="Boniface M.C."/>
            <person name="Brunel D."/>
            <person name="Catrice O."/>
            <person name="Chaidir N."/>
            <person name="Claudel C."/>
            <person name="Donnadieu C."/>
            <person name="Faraut T."/>
            <person name="Fievet G."/>
            <person name="Helmstetter N."/>
            <person name="King M."/>
            <person name="Knapp S.J."/>
            <person name="Lai Z."/>
            <person name="Le Paslier M.C."/>
            <person name="Lippi Y."/>
            <person name="Lorenzon L."/>
            <person name="Mandel J.R."/>
            <person name="Marage G."/>
            <person name="Marchand G."/>
            <person name="Marquand E."/>
            <person name="Bret-Mestries E."/>
            <person name="Morien E."/>
            <person name="Nambeesan S."/>
            <person name="Nguyen T."/>
            <person name="Pegot-Espagnet P."/>
            <person name="Pouilly N."/>
            <person name="Raftis F."/>
            <person name="Sallet E."/>
            <person name="Schiex T."/>
            <person name="Thomas J."/>
            <person name="Vandecasteele C."/>
            <person name="Vares D."/>
            <person name="Vear F."/>
            <person name="Vautrin S."/>
            <person name="Crespi M."/>
            <person name="Mangin B."/>
            <person name="Burke J.M."/>
            <person name="Salse J."/>
            <person name="Munos S."/>
            <person name="Vincourt P."/>
            <person name="Rieseberg L.H."/>
            <person name="Langlade N.B."/>
        </authorList>
    </citation>
    <scope>NUCLEOTIDE SEQUENCE</scope>
    <source>
        <tissue evidence="2">Leaves</tissue>
    </source>
</reference>
<dbReference type="Gramene" id="mRNA:HanXRQr2_Chr03g0115631">
    <property type="protein sequence ID" value="CDS:HanXRQr2_Chr03g0115631.1"/>
    <property type="gene ID" value="HanXRQr2_Chr03g0115631"/>
</dbReference>
<feature type="transmembrane region" description="Helical" evidence="1">
    <location>
        <begin position="44"/>
        <end position="60"/>
    </location>
</feature>
<dbReference type="AlphaFoldDB" id="A0A9K3NWP6"/>
<accession>A0A9K3NWP6</accession>
<sequence>MFMPVFFPFCTTTGDLCFTVFSHLGNNQLSGDIPLRLFSSNMKLIHLYVFYILLTIIILLEKKG</sequence>